<protein>
    <submittedName>
        <fullName evidence="2">Uncharacterized protein</fullName>
    </submittedName>
</protein>
<evidence type="ECO:0000256" key="1">
    <source>
        <dbReference type="SAM" id="MobiDB-lite"/>
    </source>
</evidence>
<accession>A0ABN9UZL2</accession>
<organism evidence="2 3">
    <name type="scientific">Prorocentrum cordatum</name>
    <dbReference type="NCBI Taxonomy" id="2364126"/>
    <lineage>
        <taxon>Eukaryota</taxon>
        <taxon>Sar</taxon>
        <taxon>Alveolata</taxon>
        <taxon>Dinophyceae</taxon>
        <taxon>Prorocentrales</taxon>
        <taxon>Prorocentraceae</taxon>
        <taxon>Prorocentrum</taxon>
    </lineage>
</organism>
<evidence type="ECO:0000313" key="2">
    <source>
        <dbReference type="EMBL" id="CAK0865765.1"/>
    </source>
</evidence>
<dbReference type="EMBL" id="CAUYUJ010016484">
    <property type="protein sequence ID" value="CAK0865765.1"/>
    <property type="molecule type" value="Genomic_DNA"/>
</dbReference>
<sequence>MASQSEERGGVVATLGGESWQVRRRTVSLLRYQDDKRDWRQLATADVRRHFEQLRARAQAPAAGGRLYGDEHRQGPEGPRHAE</sequence>
<gene>
    <name evidence="2" type="ORF">PCOR1329_LOCUS53206</name>
</gene>
<evidence type="ECO:0000313" key="3">
    <source>
        <dbReference type="Proteomes" id="UP001189429"/>
    </source>
</evidence>
<reference evidence="2" key="1">
    <citation type="submission" date="2023-10" db="EMBL/GenBank/DDBJ databases">
        <authorList>
            <person name="Chen Y."/>
            <person name="Shah S."/>
            <person name="Dougan E. K."/>
            <person name="Thang M."/>
            <person name="Chan C."/>
        </authorList>
    </citation>
    <scope>NUCLEOTIDE SEQUENCE [LARGE SCALE GENOMIC DNA]</scope>
</reference>
<name>A0ABN9UZL2_9DINO</name>
<dbReference type="Proteomes" id="UP001189429">
    <property type="component" value="Unassembled WGS sequence"/>
</dbReference>
<comment type="caution">
    <text evidence="2">The sequence shown here is derived from an EMBL/GenBank/DDBJ whole genome shotgun (WGS) entry which is preliminary data.</text>
</comment>
<feature type="region of interest" description="Disordered" evidence="1">
    <location>
        <begin position="56"/>
        <end position="83"/>
    </location>
</feature>
<feature type="compositionally biased region" description="Basic and acidic residues" evidence="1">
    <location>
        <begin position="68"/>
        <end position="83"/>
    </location>
</feature>
<proteinExistence type="predicted"/>
<keyword evidence="3" id="KW-1185">Reference proteome</keyword>
<feature type="compositionally biased region" description="Low complexity" evidence="1">
    <location>
        <begin position="56"/>
        <end position="65"/>
    </location>
</feature>
<feature type="non-terminal residue" evidence="2">
    <location>
        <position position="83"/>
    </location>
</feature>